<proteinExistence type="predicted"/>
<evidence type="ECO:0000256" key="1">
    <source>
        <dbReference type="SAM" id="MobiDB-lite"/>
    </source>
</evidence>
<name>A0A7G9GQM9_9FIRM</name>
<keyword evidence="3" id="KW-1185">Reference proteome</keyword>
<dbReference type="KEGG" id="ehn:H9Q80_03940"/>
<dbReference type="EMBL" id="CP060636">
    <property type="protein sequence ID" value="QNM13111.1"/>
    <property type="molecule type" value="Genomic_DNA"/>
</dbReference>
<accession>A0A7G9GQM9</accession>
<feature type="compositionally biased region" description="Basic and acidic residues" evidence="1">
    <location>
        <begin position="1"/>
        <end position="14"/>
    </location>
</feature>
<dbReference type="RefSeq" id="WP_002610976.1">
    <property type="nucleotide sequence ID" value="NZ_CP060636.1"/>
</dbReference>
<dbReference type="AlphaFoldDB" id="A0A7G9GQM9"/>
<sequence>MKRKLEEQIKESDKYNPSTIEAEYDNYDSQEEIIDEEMEQDEIEYS</sequence>
<organism evidence="2 3">
    <name type="scientific">[Eubacterium] hominis</name>
    <dbReference type="NCBI Taxonomy" id="2764325"/>
    <lineage>
        <taxon>Bacteria</taxon>
        <taxon>Bacillati</taxon>
        <taxon>Bacillota</taxon>
        <taxon>Erysipelotrichia</taxon>
        <taxon>Erysipelotrichales</taxon>
        <taxon>Erysipelotrichaceae</taxon>
        <taxon>Amedibacillus</taxon>
    </lineage>
</organism>
<gene>
    <name evidence="2" type="ORF">H9Q80_03940</name>
</gene>
<evidence type="ECO:0000313" key="2">
    <source>
        <dbReference type="EMBL" id="QNM13111.1"/>
    </source>
</evidence>
<protein>
    <submittedName>
        <fullName evidence="2">Uncharacterized protein</fullName>
    </submittedName>
</protein>
<reference evidence="2 3" key="1">
    <citation type="submission" date="2020-08" db="EMBL/GenBank/DDBJ databases">
        <authorList>
            <person name="Liu C."/>
            <person name="Sun Q."/>
        </authorList>
    </citation>
    <scope>NUCLEOTIDE SEQUENCE [LARGE SCALE GENOMIC DNA]</scope>
    <source>
        <strain evidence="2 3">NSJ-61</strain>
    </source>
</reference>
<evidence type="ECO:0000313" key="3">
    <source>
        <dbReference type="Proteomes" id="UP000515856"/>
    </source>
</evidence>
<dbReference type="Proteomes" id="UP000515856">
    <property type="component" value="Chromosome"/>
</dbReference>
<feature type="region of interest" description="Disordered" evidence="1">
    <location>
        <begin position="1"/>
        <end position="22"/>
    </location>
</feature>